<gene>
    <name evidence="1" type="ORF">DRH29_05230</name>
</gene>
<dbReference type="EMBL" id="QMNG01000084">
    <property type="protein sequence ID" value="RLC36114.1"/>
    <property type="molecule type" value="Genomic_DNA"/>
</dbReference>
<dbReference type="AlphaFoldDB" id="A0A420ZB87"/>
<organism evidence="1 2">
    <name type="scientific">candidate division Kazan bacterium</name>
    <dbReference type="NCBI Taxonomy" id="2202143"/>
    <lineage>
        <taxon>Bacteria</taxon>
        <taxon>Bacteria division Kazan-3B-28</taxon>
    </lineage>
</organism>
<proteinExistence type="predicted"/>
<evidence type="ECO:0000313" key="1">
    <source>
        <dbReference type="EMBL" id="RLC36114.1"/>
    </source>
</evidence>
<protein>
    <submittedName>
        <fullName evidence="1">Uncharacterized protein</fullName>
    </submittedName>
</protein>
<evidence type="ECO:0000313" key="2">
    <source>
        <dbReference type="Proteomes" id="UP000281261"/>
    </source>
</evidence>
<reference evidence="1 2" key="1">
    <citation type="submission" date="2018-06" db="EMBL/GenBank/DDBJ databases">
        <title>Extensive metabolic versatility and redundancy in microbially diverse, dynamic hydrothermal sediments.</title>
        <authorList>
            <person name="Dombrowski N."/>
            <person name="Teske A."/>
            <person name="Baker B.J."/>
        </authorList>
    </citation>
    <scope>NUCLEOTIDE SEQUENCE [LARGE SCALE GENOMIC DNA]</scope>
    <source>
        <strain evidence="1">B79_G16</strain>
    </source>
</reference>
<name>A0A420ZB87_UNCK3</name>
<sequence length="158" mass="16125">KISGSAAAADSVEANIGNLDAAVSSRSTFDPSSDKVDVGKWAGASVATGTTSGMPKVDIHAINDNISAADTLESNVSNMDAKVSEIKAQTDKLRFEDNDVKATLDGEKVNLNDNQATVTIGTVNALGNQAKTDVKGQCGQALGDYGAAKASDVQVIVP</sequence>
<feature type="non-terminal residue" evidence="1">
    <location>
        <position position="1"/>
    </location>
</feature>
<comment type="caution">
    <text evidence="1">The sequence shown here is derived from an EMBL/GenBank/DDBJ whole genome shotgun (WGS) entry which is preliminary data.</text>
</comment>
<accession>A0A420ZB87</accession>
<dbReference type="Proteomes" id="UP000281261">
    <property type="component" value="Unassembled WGS sequence"/>
</dbReference>